<evidence type="ECO:0000256" key="5">
    <source>
        <dbReference type="ARBA" id="ARBA00023016"/>
    </source>
</evidence>
<dbReference type="FunFam" id="3.90.640.10:FF:000003">
    <property type="entry name" value="Molecular chaperone DnaK"/>
    <property type="match status" value="1"/>
</dbReference>
<keyword evidence="5" id="KW-0346">Stress response</keyword>
<dbReference type="SUPFAM" id="SSF100920">
    <property type="entry name" value="Heat shock protein 70kD (HSP70), peptide-binding domain"/>
    <property type="match status" value="1"/>
</dbReference>
<proteinExistence type="inferred from homology"/>
<dbReference type="Gene3D" id="2.60.34.10">
    <property type="entry name" value="Substrate Binding Domain Of DNAk, Chain A, domain 1"/>
    <property type="match status" value="1"/>
</dbReference>
<organism evidence="9 10">
    <name type="scientific">Phytomonospora endophytica</name>
    <dbReference type="NCBI Taxonomy" id="714109"/>
    <lineage>
        <taxon>Bacteria</taxon>
        <taxon>Bacillati</taxon>
        <taxon>Actinomycetota</taxon>
        <taxon>Actinomycetes</taxon>
        <taxon>Micromonosporales</taxon>
        <taxon>Micromonosporaceae</taxon>
        <taxon>Phytomonospora</taxon>
    </lineage>
</organism>
<dbReference type="InterPro" id="IPR013126">
    <property type="entry name" value="Hsp_70_fam"/>
</dbReference>
<dbReference type="PROSITE" id="PS00329">
    <property type="entry name" value="HSP70_2"/>
    <property type="match status" value="1"/>
</dbReference>
<dbReference type="NCBIfam" id="NF047832">
    <property type="entry name" value="caspase_w_EACC1"/>
    <property type="match status" value="1"/>
</dbReference>
<keyword evidence="3" id="KW-0547">Nucleotide-binding</keyword>
<dbReference type="InterPro" id="IPR011600">
    <property type="entry name" value="Pept_C14_caspase"/>
</dbReference>
<dbReference type="Pfam" id="PF00656">
    <property type="entry name" value="Peptidase_C14"/>
    <property type="match status" value="1"/>
</dbReference>
<dbReference type="InterPro" id="IPR043129">
    <property type="entry name" value="ATPase_NBD"/>
</dbReference>
<comment type="similarity">
    <text evidence="1">Belongs to the heat shock protein 70 family.</text>
</comment>
<evidence type="ECO:0000313" key="9">
    <source>
        <dbReference type="EMBL" id="MBB6039263.1"/>
    </source>
</evidence>
<dbReference type="InterPro" id="IPR029030">
    <property type="entry name" value="Caspase-like_dom_sf"/>
</dbReference>
<feature type="domain" description="Peptidase C14 caspase" evidence="8">
    <location>
        <begin position="3"/>
        <end position="240"/>
    </location>
</feature>
<dbReference type="Gene3D" id="3.90.640.10">
    <property type="entry name" value="Actin, Chain A, domain 4"/>
    <property type="match status" value="1"/>
</dbReference>
<accession>A0A841FWY6</accession>
<keyword evidence="6" id="KW-0143">Chaperone</keyword>
<dbReference type="Proteomes" id="UP000548476">
    <property type="component" value="Unassembled WGS sequence"/>
</dbReference>
<keyword evidence="10" id="KW-1185">Reference proteome</keyword>
<dbReference type="PROSITE" id="PS00018">
    <property type="entry name" value="EF_HAND_1"/>
    <property type="match status" value="1"/>
</dbReference>
<dbReference type="GO" id="GO:0004197">
    <property type="term" value="F:cysteine-type endopeptidase activity"/>
    <property type="evidence" value="ECO:0007669"/>
    <property type="project" value="InterPro"/>
</dbReference>
<dbReference type="Gene3D" id="3.30.420.40">
    <property type="match status" value="2"/>
</dbReference>
<dbReference type="EMBL" id="JACHGT010000021">
    <property type="protein sequence ID" value="MBB6039263.1"/>
    <property type="molecule type" value="Genomic_DNA"/>
</dbReference>
<protein>
    <submittedName>
        <fullName evidence="9">Molecular chaperone DnaK</fullName>
    </submittedName>
</protein>
<dbReference type="SUPFAM" id="SSF52129">
    <property type="entry name" value="Caspase-like"/>
    <property type="match status" value="1"/>
</dbReference>
<evidence type="ECO:0000313" key="10">
    <source>
        <dbReference type="Proteomes" id="UP000548476"/>
    </source>
</evidence>
<dbReference type="GO" id="GO:0006508">
    <property type="term" value="P:proteolysis"/>
    <property type="evidence" value="ECO:0007669"/>
    <property type="project" value="InterPro"/>
</dbReference>
<keyword evidence="2" id="KW-0597">Phosphoprotein</keyword>
<evidence type="ECO:0000256" key="1">
    <source>
        <dbReference type="ARBA" id="ARBA00007381"/>
    </source>
</evidence>
<dbReference type="FunFam" id="3.30.420.40:FF:000071">
    <property type="entry name" value="Molecular chaperone DnaK"/>
    <property type="match status" value="1"/>
</dbReference>
<evidence type="ECO:0000256" key="3">
    <source>
        <dbReference type="ARBA" id="ARBA00022741"/>
    </source>
</evidence>
<evidence type="ECO:0000256" key="6">
    <source>
        <dbReference type="ARBA" id="ARBA00023186"/>
    </source>
</evidence>
<dbReference type="Gene3D" id="3.40.50.1460">
    <property type="match status" value="1"/>
</dbReference>
<dbReference type="Pfam" id="PF00012">
    <property type="entry name" value="HSP70"/>
    <property type="match status" value="2"/>
</dbReference>
<dbReference type="PROSITE" id="PS01036">
    <property type="entry name" value="HSP70_3"/>
    <property type="match status" value="1"/>
</dbReference>
<gene>
    <name evidence="9" type="ORF">HNR73_007157</name>
</gene>
<comment type="caution">
    <text evidence="9">The sequence shown here is derived from an EMBL/GenBank/DDBJ whole genome shotgun (WGS) entry which is preliminary data.</text>
</comment>
<reference evidence="9 10" key="1">
    <citation type="submission" date="2020-08" db="EMBL/GenBank/DDBJ databases">
        <title>Genomic Encyclopedia of Type Strains, Phase IV (KMG-IV): sequencing the most valuable type-strain genomes for metagenomic binning, comparative biology and taxonomic classification.</title>
        <authorList>
            <person name="Goeker M."/>
        </authorList>
    </citation>
    <scope>NUCLEOTIDE SEQUENCE [LARGE SCALE GENOMIC DNA]</scope>
    <source>
        <strain evidence="9 10">YIM 65646</strain>
    </source>
</reference>
<sequence>MAKRALVIANSVYDDENFAPLPGARADAAGLAGVLGDPAIGGFEVTSLVDVGQREAMRALETFFSRADRDDLLLLHLSLHGWKDLRNRLFFVMKDTERDLPTATAIAAETISDWITHCRSRRIVLTLDCCYSGAFPLGTLRRSEAVPRVDVAEPLGGKGRAVITASTSLQYAHESGANVRSSRPGTQPSVFTSAIVDGLRDGSADIDGDGYVSVGDLYDYVHERVRRRVAGQTPTLSVDNTQGVLHLARSPRNPDADMLGEMRSGVADPQAWKRIGALHLVERLLGSVREPTRETAHRALLGLVRDGDPEVARRARDLWHGRGLGDIPGGERTRPKRSPGSGDRRVIVGIDFGTTNSAIAVHHGDDVRVIPSAEGSLTTPSVVAIAADGSLLVGEAARKQAAINPEHTARSVKLKLGTNWSIARGGVRLSAEQVAGLILAKLKADAEAHLGMPIDDAALTVPAVFGRAQRAGLVEAARAVGLNVMRTVSEPTAAAMVVGTRVLRDHEALVFDLGGGTLDVSVVELSDGVVMVRSTAGDNLLGGDDWDRRLAGLLTERVKARHGFDIGHDTAAARRLREAAEAAKIELSSARTARVRLPYLASAPGGPIHLDETVTRAEFEAATGDLLARCSAVVKRALADSGIALAELDQVILTGGATRMPAIATMVGEATGGKHVYRGVIPEGIVAGAALQAGVLAGTVKDTLLLDATSASVGVWTGDGTTAQLIERHTSIPTKRSESFLRADGDGGVVALCFVEGESADPARNTPLAVLELAVGAAAEGELEITADIDPNHLLHFHVRDPAGGANVSTVIDRKVIEHATGLVASAGWPGYVRRMPSHKPTTRTDD</sequence>
<feature type="region of interest" description="Disordered" evidence="7">
    <location>
        <begin position="320"/>
        <end position="344"/>
    </location>
</feature>
<dbReference type="InterPro" id="IPR018181">
    <property type="entry name" value="Heat_shock_70_CS"/>
</dbReference>
<dbReference type="AlphaFoldDB" id="A0A841FWY6"/>
<evidence type="ECO:0000256" key="7">
    <source>
        <dbReference type="SAM" id="MobiDB-lite"/>
    </source>
</evidence>
<evidence type="ECO:0000259" key="8">
    <source>
        <dbReference type="Pfam" id="PF00656"/>
    </source>
</evidence>
<dbReference type="SUPFAM" id="SSF53067">
    <property type="entry name" value="Actin-like ATPase domain"/>
    <property type="match status" value="2"/>
</dbReference>
<name>A0A841FWY6_9ACTN</name>
<dbReference type="GO" id="GO:0005524">
    <property type="term" value="F:ATP binding"/>
    <property type="evidence" value="ECO:0007669"/>
    <property type="project" value="UniProtKB-KW"/>
</dbReference>
<dbReference type="PANTHER" id="PTHR19375">
    <property type="entry name" value="HEAT SHOCK PROTEIN 70KDA"/>
    <property type="match status" value="1"/>
</dbReference>
<evidence type="ECO:0000256" key="4">
    <source>
        <dbReference type="ARBA" id="ARBA00022840"/>
    </source>
</evidence>
<dbReference type="RefSeq" id="WP_184792361.1">
    <property type="nucleotide sequence ID" value="NZ_BONT01000077.1"/>
</dbReference>
<dbReference type="GO" id="GO:0140662">
    <property type="term" value="F:ATP-dependent protein folding chaperone"/>
    <property type="evidence" value="ECO:0007669"/>
    <property type="project" value="InterPro"/>
</dbReference>
<dbReference type="InterPro" id="IPR029047">
    <property type="entry name" value="HSP70_peptide-bd_sf"/>
</dbReference>
<keyword evidence="4" id="KW-0067">ATP-binding</keyword>
<dbReference type="PRINTS" id="PR00301">
    <property type="entry name" value="HEATSHOCK70"/>
</dbReference>
<evidence type="ECO:0000256" key="2">
    <source>
        <dbReference type="ARBA" id="ARBA00022553"/>
    </source>
</evidence>
<dbReference type="InterPro" id="IPR018247">
    <property type="entry name" value="EF_Hand_1_Ca_BS"/>
</dbReference>